<feature type="transmembrane region" description="Helical" evidence="9">
    <location>
        <begin position="78"/>
        <end position="100"/>
    </location>
</feature>
<evidence type="ECO:0000256" key="7">
    <source>
        <dbReference type="ARBA" id="ARBA00023136"/>
    </source>
</evidence>
<dbReference type="STRING" id="1121395.SAMN02745215_03405"/>
<reference evidence="11" key="1">
    <citation type="submission" date="2016-12" db="EMBL/GenBank/DDBJ databases">
        <authorList>
            <person name="Varghese N."/>
            <person name="Submissions S."/>
        </authorList>
    </citation>
    <scope>NUCLEOTIDE SEQUENCE [LARGE SCALE GENOMIC DNA]</scope>
    <source>
        <strain evidence="11">DSM 11544</strain>
    </source>
</reference>
<feature type="transmembrane region" description="Helical" evidence="9">
    <location>
        <begin position="209"/>
        <end position="233"/>
    </location>
</feature>
<feature type="transmembrane region" description="Helical" evidence="9">
    <location>
        <begin position="286"/>
        <end position="305"/>
    </location>
</feature>
<dbReference type="GO" id="GO:0005886">
    <property type="term" value="C:plasma membrane"/>
    <property type="evidence" value="ECO:0007669"/>
    <property type="project" value="UniProtKB-SubCell"/>
</dbReference>
<comment type="subcellular location">
    <subcellularLocation>
        <location evidence="1">Cell membrane</location>
        <topology evidence="1">Multi-pass membrane protein</topology>
    </subcellularLocation>
</comment>
<dbReference type="GO" id="GO:0022857">
    <property type="term" value="F:transmembrane transporter activity"/>
    <property type="evidence" value="ECO:0007669"/>
    <property type="project" value="InterPro"/>
</dbReference>
<dbReference type="InterPro" id="IPR052157">
    <property type="entry name" value="BCAA_transport_permease"/>
</dbReference>
<gene>
    <name evidence="10" type="ORF">SAMN02745215_03405</name>
</gene>
<feature type="transmembrane region" description="Helical" evidence="9">
    <location>
        <begin position="43"/>
        <end position="66"/>
    </location>
</feature>
<evidence type="ECO:0000256" key="1">
    <source>
        <dbReference type="ARBA" id="ARBA00004651"/>
    </source>
</evidence>
<dbReference type="CDD" id="cd06582">
    <property type="entry name" value="TM_PBP1_LivH_like"/>
    <property type="match status" value="1"/>
</dbReference>
<dbReference type="InterPro" id="IPR001851">
    <property type="entry name" value="ABC_transp_permease"/>
</dbReference>
<keyword evidence="3" id="KW-1003">Cell membrane</keyword>
<organism evidence="10 11">
    <name type="scientific">Desulfitobacterium chlororespirans DSM 11544</name>
    <dbReference type="NCBI Taxonomy" id="1121395"/>
    <lineage>
        <taxon>Bacteria</taxon>
        <taxon>Bacillati</taxon>
        <taxon>Bacillota</taxon>
        <taxon>Clostridia</taxon>
        <taxon>Eubacteriales</taxon>
        <taxon>Desulfitobacteriaceae</taxon>
        <taxon>Desulfitobacterium</taxon>
    </lineage>
</organism>
<dbReference type="GO" id="GO:0006865">
    <property type="term" value="P:amino acid transport"/>
    <property type="evidence" value="ECO:0007669"/>
    <property type="project" value="UniProtKB-KW"/>
</dbReference>
<evidence type="ECO:0000256" key="2">
    <source>
        <dbReference type="ARBA" id="ARBA00022448"/>
    </source>
</evidence>
<sequence length="307" mass="32995">MLQSTRVSRIELGEVIMVLFGQSVVSGILLGSMYALIALGMTLIMGVMKIINLAHGAIVMVGMYVTYVCFHQFGLDPYLGMFAAMIVAFLLGCVIQKYMINVLVKVESILPQNQVLLTIGIMLVLTEIARLIFKSDYRSIATGYSSQTVFIADMSISVPMLIGFFIAIAFTTLLHLFLTKTDLGKSIRATAQDRDAAVYMGVNSSQITVITFGIGSALAAAGGSLLLPIFYLYPDVGQLFNAKSFIITILGGMGSTMGAIVGAIILGTAESLGATYISMGYKDLVGLIMFILVLLFLPGGLKSFIRR</sequence>
<protein>
    <submittedName>
        <fullName evidence="10">Amino acid/amide ABC transporter membrane protein 1, HAAT family</fullName>
    </submittedName>
</protein>
<keyword evidence="4 9" id="KW-0812">Transmembrane</keyword>
<dbReference type="PANTHER" id="PTHR11795">
    <property type="entry name" value="BRANCHED-CHAIN AMINO ACID TRANSPORT SYSTEM PERMEASE PROTEIN LIVH"/>
    <property type="match status" value="1"/>
</dbReference>
<evidence type="ECO:0000256" key="3">
    <source>
        <dbReference type="ARBA" id="ARBA00022475"/>
    </source>
</evidence>
<evidence type="ECO:0000256" key="5">
    <source>
        <dbReference type="ARBA" id="ARBA00022970"/>
    </source>
</evidence>
<name>A0A1M7UBE8_9FIRM</name>
<keyword evidence="6 9" id="KW-1133">Transmembrane helix</keyword>
<keyword evidence="11" id="KW-1185">Reference proteome</keyword>
<evidence type="ECO:0000256" key="4">
    <source>
        <dbReference type="ARBA" id="ARBA00022692"/>
    </source>
</evidence>
<feature type="transmembrane region" description="Helical" evidence="9">
    <location>
        <begin position="245"/>
        <end position="266"/>
    </location>
</feature>
<keyword evidence="2" id="KW-0813">Transport</keyword>
<dbReference type="PANTHER" id="PTHR11795:SF445">
    <property type="entry name" value="AMINO ACID ABC TRANSPORTER PERMEASE PROTEIN"/>
    <property type="match status" value="1"/>
</dbReference>
<dbReference type="Proteomes" id="UP000184010">
    <property type="component" value="Unassembled WGS sequence"/>
</dbReference>
<feature type="transmembrane region" description="Helical" evidence="9">
    <location>
        <begin position="115"/>
        <end position="133"/>
    </location>
</feature>
<dbReference type="EMBL" id="FRDN01000010">
    <property type="protein sequence ID" value="SHN80371.1"/>
    <property type="molecule type" value="Genomic_DNA"/>
</dbReference>
<dbReference type="Pfam" id="PF02653">
    <property type="entry name" value="BPD_transp_2"/>
    <property type="match status" value="1"/>
</dbReference>
<evidence type="ECO:0000256" key="8">
    <source>
        <dbReference type="ARBA" id="ARBA00037998"/>
    </source>
</evidence>
<proteinExistence type="inferred from homology"/>
<evidence type="ECO:0000256" key="6">
    <source>
        <dbReference type="ARBA" id="ARBA00022989"/>
    </source>
</evidence>
<feature type="transmembrane region" description="Helical" evidence="9">
    <location>
        <begin position="12"/>
        <end position="37"/>
    </location>
</feature>
<evidence type="ECO:0000313" key="11">
    <source>
        <dbReference type="Proteomes" id="UP000184010"/>
    </source>
</evidence>
<keyword evidence="5" id="KW-0029">Amino-acid transport</keyword>
<accession>A0A1M7UBE8</accession>
<feature type="transmembrane region" description="Helical" evidence="9">
    <location>
        <begin position="154"/>
        <end position="178"/>
    </location>
</feature>
<evidence type="ECO:0000256" key="9">
    <source>
        <dbReference type="SAM" id="Phobius"/>
    </source>
</evidence>
<keyword evidence="7 9" id="KW-0472">Membrane</keyword>
<dbReference type="AlphaFoldDB" id="A0A1M7UBE8"/>
<comment type="similarity">
    <text evidence="8">Belongs to the binding-protein-dependent transport system permease family. LivHM subfamily.</text>
</comment>
<evidence type="ECO:0000313" key="10">
    <source>
        <dbReference type="EMBL" id="SHN80371.1"/>
    </source>
</evidence>